<feature type="non-terminal residue" evidence="2">
    <location>
        <position position="103"/>
    </location>
</feature>
<feature type="domain" description="PID" evidence="1">
    <location>
        <begin position="57"/>
        <end position="99"/>
    </location>
</feature>
<proteinExistence type="predicted"/>
<dbReference type="InterPro" id="IPR011993">
    <property type="entry name" value="PH-like_dom_sf"/>
</dbReference>
<dbReference type="Proteomes" id="UP000053660">
    <property type="component" value="Unassembled WGS sequence"/>
</dbReference>
<protein>
    <recommendedName>
        <fullName evidence="1">PID domain-containing protein</fullName>
    </recommendedName>
</protein>
<keyword evidence="3" id="KW-1185">Reference proteome</keyword>
<dbReference type="Pfam" id="PF00640">
    <property type="entry name" value="PID"/>
    <property type="match status" value="1"/>
</dbReference>
<gene>
    <name evidence="2" type="ORF">OESDEN_25252</name>
</gene>
<accession>A0A0B1RVG6</accession>
<dbReference type="PROSITE" id="PS01179">
    <property type="entry name" value="PID"/>
    <property type="match status" value="1"/>
</dbReference>
<dbReference type="SUPFAM" id="SSF50729">
    <property type="entry name" value="PH domain-like"/>
    <property type="match status" value="1"/>
</dbReference>
<dbReference type="AlphaFoldDB" id="A0A0B1RVG6"/>
<evidence type="ECO:0000313" key="2">
    <source>
        <dbReference type="EMBL" id="KHJ75132.1"/>
    </source>
</evidence>
<evidence type="ECO:0000313" key="3">
    <source>
        <dbReference type="Proteomes" id="UP000053660"/>
    </source>
</evidence>
<reference evidence="2 3" key="1">
    <citation type="submission" date="2014-03" db="EMBL/GenBank/DDBJ databases">
        <title>Draft genome of the hookworm Oesophagostomum dentatum.</title>
        <authorList>
            <person name="Mitreva M."/>
        </authorList>
    </citation>
    <scope>NUCLEOTIDE SEQUENCE [LARGE SCALE GENOMIC DNA]</scope>
    <source>
        <strain evidence="2 3">OD-Hann</strain>
    </source>
</reference>
<dbReference type="EMBL" id="KN613047">
    <property type="protein sequence ID" value="KHJ75132.1"/>
    <property type="molecule type" value="Genomic_DNA"/>
</dbReference>
<dbReference type="CDD" id="cd00934">
    <property type="entry name" value="PTB"/>
    <property type="match status" value="1"/>
</dbReference>
<sequence length="103" mass="11652">MIAGTLGIIEVRETNPIIKKIVGDPEVANYKIDLSISTKALNIIYADPKDKERLNRLIARHSIELVSFAAQGSEETNTSDMFGYIAKKRNGTDRRCHIFRFKD</sequence>
<dbReference type="Gene3D" id="2.30.29.30">
    <property type="entry name" value="Pleckstrin-homology domain (PH domain)/Phosphotyrosine-binding domain (PTB)"/>
    <property type="match status" value="1"/>
</dbReference>
<evidence type="ECO:0000259" key="1">
    <source>
        <dbReference type="PROSITE" id="PS01179"/>
    </source>
</evidence>
<dbReference type="OrthoDB" id="9938362at2759"/>
<dbReference type="InterPro" id="IPR006020">
    <property type="entry name" value="PTB/PI_dom"/>
</dbReference>
<organism evidence="2 3">
    <name type="scientific">Oesophagostomum dentatum</name>
    <name type="common">Nodular worm</name>
    <dbReference type="NCBI Taxonomy" id="61180"/>
    <lineage>
        <taxon>Eukaryota</taxon>
        <taxon>Metazoa</taxon>
        <taxon>Ecdysozoa</taxon>
        <taxon>Nematoda</taxon>
        <taxon>Chromadorea</taxon>
        <taxon>Rhabditida</taxon>
        <taxon>Rhabditina</taxon>
        <taxon>Rhabditomorpha</taxon>
        <taxon>Strongyloidea</taxon>
        <taxon>Strongylidae</taxon>
        <taxon>Oesophagostomum</taxon>
    </lineage>
</organism>
<name>A0A0B1RVG6_OESDE</name>